<name>A0A1S2LKB9_9BACI</name>
<dbReference type="Proteomes" id="UP000180098">
    <property type="component" value="Unassembled WGS sequence"/>
</dbReference>
<keyword evidence="2" id="KW-1185">Reference proteome</keyword>
<comment type="caution">
    <text evidence="1">The sequence shown here is derived from an EMBL/GenBank/DDBJ whole genome shotgun (WGS) entry which is preliminary data.</text>
</comment>
<dbReference type="EMBL" id="MLQQ01000018">
    <property type="protein sequence ID" value="OIJ12871.1"/>
    <property type="molecule type" value="Genomic_DNA"/>
</dbReference>
<protein>
    <submittedName>
        <fullName evidence="1">Uncharacterized protein</fullName>
    </submittedName>
</protein>
<reference evidence="1 2" key="1">
    <citation type="submission" date="2016-10" db="EMBL/GenBank/DDBJ databases">
        <title>Draft genome sequences of four alkaliphilic bacteria belonging to the Anaerobacillus genus.</title>
        <authorList>
            <person name="Bassil N.M."/>
            <person name="Lloyd J.R."/>
        </authorList>
    </citation>
    <scope>NUCLEOTIDE SEQUENCE [LARGE SCALE GENOMIC DNA]</scope>
    <source>
        <strain evidence="1 2">DSM 15340</strain>
    </source>
</reference>
<dbReference type="OrthoDB" id="2873044at2"/>
<sequence length="218" mass="25547">MRYLFLFMLTFVVISGCQTKETSFPFNKIDDDFGLSAFEIPESWNVLQIGYHFSSENPDEPDLSKRIYTEEPHMVQFHFGRASEENEIDMEEMRLLEEGMAERGSPSARATKLVYKVSADQQFAELWINKEDPDLLETKLENMHRRDKNRSVFEYGEVIEVNGKNVYYSGMEGDPPEKFYWASSDAKLMFSLLFFESELGEEERQLENMLPILEKLIK</sequence>
<dbReference type="AlphaFoldDB" id="A0A1S2LKB9"/>
<evidence type="ECO:0000313" key="2">
    <source>
        <dbReference type="Proteomes" id="UP000180098"/>
    </source>
</evidence>
<accession>A0A1S2LKB9</accession>
<proteinExistence type="predicted"/>
<organism evidence="1 2">
    <name type="scientific">Anaerobacillus arseniciselenatis</name>
    <dbReference type="NCBI Taxonomy" id="85682"/>
    <lineage>
        <taxon>Bacteria</taxon>
        <taxon>Bacillati</taxon>
        <taxon>Bacillota</taxon>
        <taxon>Bacilli</taxon>
        <taxon>Bacillales</taxon>
        <taxon>Bacillaceae</taxon>
        <taxon>Anaerobacillus</taxon>
    </lineage>
</organism>
<gene>
    <name evidence="1" type="ORF">BKP35_09895</name>
</gene>
<evidence type="ECO:0000313" key="1">
    <source>
        <dbReference type="EMBL" id="OIJ12871.1"/>
    </source>
</evidence>
<dbReference type="PROSITE" id="PS51257">
    <property type="entry name" value="PROKAR_LIPOPROTEIN"/>
    <property type="match status" value="1"/>
</dbReference>
<dbReference type="RefSeq" id="WP_071313178.1">
    <property type="nucleotide sequence ID" value="NZ_MLQQ01000018.1"/>
</dbReference>